<comment type="caution">
    <text evidence="2">The sequence shown here is derived from an EMBL/GenBank/DDBJ whole genome shotgun (WGS) entry which is preliminary data.</text>
</comment>
<dbReference type="EMBL" id="MCAQ01000025">
    <property type="protein sequence ID" value="RKF34047.1"/>
    <property type="molecule type" value="Genomic_DNA"/>
</dbReference>
<dbReference type="InterPro" id="IPR041700">
    <property type="entry name" value="OMP_b-brl_3"/>
</dbReference>
<dbReference type="RefSeq" id="WP_183043961.1">
    <property type="nucleotide sequence ID" value="NZ_CP070350.1"/>
</dbReference>
<evidence type="ECO:0000313" key="2">
    <source>
        <dbReference type="EMBL" id="RKF34047.1"/>
    </source>
</evidence>
<accession>A0A420FMC6</accession>
<dbReference type="SUPFAM" id="SSF49464">
    <property type="entry name" value="Carboxypeptidase regulatory domain-like"/>
    <property type="match status" value="1"/>
</dbReference>
<proteinExistence type="predicted"/>
<organism evidence="2 3">
    <name type="scientific">Sphingobacterium siyangense</name>
    <dbReference type="NCBI Taxonomy" id="459529"/>
    <lineage>
        <taxon>Bacteria</taxon>
        <taxon>Pseudomonadati</taxon>
        <taxon>Bacteroidota</taxon>
        <taxon>Sphingobacteriia</taxon>
        <taxon>Sphingobacteriales</taxon>
        <taxon>Sphingobacteriaceae</taxon>
        <taxon>Sphingobacterium</taxon>
    </lineage>
</organism>
<dbReference type="InterPro" id="IPR008969">
    <property type="entry name" value="CarboxyPept-like_regulatory"/>
</dbReference>
<protein>
    <recommendedName>
        <fullName evidence="1">Outer membrane protein beta-barrel domain-containing protein</fullName>
    </recommendedName>
</protein>
<dbReference type="AlphaFoldDB" id="A0A420FMC6"/>
<reference evidence="2 3" key="1">
    <citation type="submission" date="2016-07" db="EMBL/GenBank/DDBJ databases">
        <title>Genome analysis of Sphingobacterium siyangense T12B17.</title>
        <authorList>
            <person name="Xu D."/>
            <person name="Su Y."/>
            <person name="Zheng S."/>
        </authorList>
    </citation>
    <scope>NUCLEOTIDE SEQUENCE [LARGE SCALE GENOMIC DNA]</scope>
    <source>
        <strain evidence="2 3">T12B17</strain>
    </source>
</reference>
<name>A0A420FMC6_9SPHI</name>
<evidence type="ECO:0000259" key="1">
    <source>
        <dbReference type="Pfam" id="PF14905"/>
    </source>
</evidence>
<dbReference type="SUPFAM" id="SSF56935">
    <property type="entry name" value="Porins"/>
    <property type="match status" value="1"/>
</dbReference>
<dbReference type="Proteomes" id="UP000286402">
    <property type="component" value="Unassembled WGS sequence"/>
</dbReference>
<evidence type="ECO:0000313" key="3">
    <source>
        <dbReference type="Proteomes" id="UP000286402"/>
    </source>
</evidence>
<keyword evidence="3" id="KW-1185">Reference proteome</keyword>
<sequence length="937" mass="106426">MCKTGYNQENKQIVYQGKVRGVVSDSAHNHILELASTAIYRVKDSTLISYQLSNARGEFQFKEIPEDTQLKIIISYTGYNTISREFTITGKNGTVDFGKLNLDRRVIELNEVTLNYVPPVRMNGDTLEFNASAFNMDKNAVAEDLLRRLPRLTVWGDGSITVNGKNVKQLLVNGKPFFGGDTRVTLQNIPKDAIDKIQVYKDQLNKKNPLDSTTSMNIKLKEEKRNALFGKLSLGYGTDRNYESDANINLFLKNSQLSLVGAKNNINKFAEDANTLLRNSTYKGVGASIDYQSDFRLPGINKSSSGGLTIQHDFLPDGNYSNTSRFTGDYFIKDNSSLVRNKLQTITTLAPDSTQKQQNENSSKTISTGQKLQLNYERRKSRLGLTSSAIINRITNDIESAGQISLYGSDGELQSSNISDVKNRTNDKNLKINIDFSKQKNFAKVNLLPGDLDISYAFDAGTKYSDNATIAAFKSERSSLENKNFDRQNSGSENYIRQHLYAELGDFSRLVFGRRGIFGINLKLRNNITLNSKNEDNLVKNRNVAGIYQIDPNLTNTSRLREYDDRIALVIGKTFFRDLPNRYQKLLSFDFIVQAQLYDQKNTSDHSFQNLRRSYQKFVPEATVEYTNDQYGEFRDNYSMRFITRSYFPSVQQLSPLIDSINQYYIQQGNLNLKESTEHKLTFRIEHASERTKNKFNYNAEVSAGKIGNNFADSVIVDNIGRSSHYAVNLDGNRYLNLSFALNKALVFNNKQLQLQFSQSLRIDRAPGYINGVYNIYNSNSFDNTINLYYTVSDWWIVNLKESISFYRSKQSGAENNIFKNGIQSTMVSSSLNLTKKISIGSNMSFNRTTSTGSEAVDFIIWNAHINYRLLPGNNLELKLAALDMLHQNTNIINTGFNNSITRGTTNVLKQYFIFSVAYYPRQFGRKREKAALDKKE</sequence>
<gene>
    <name evidence="2" type="ORF">BCY89_10365</name>
</gene>
<dbReference type="Pfam" id="PF14905">
    <property type="entry name" value="OMP_b-brl_3"/>
    <property type="match status" value="1"/>
</dbReference>
<feature type="domain" description="Outer membrane protein beta-barrel" evidence="1">
    <location>
        <begin position="602"/>
        <end position="919"/>
    </location>
</feature>